<dbReference type="OrthoDB" id="9129968at2"/>
<name>A0A1W1Y1V7_9BURK</name>
<keyword evidence="2" id="KW-1185">Reference proteome</keyword>
<protein>
    <submittedName>
        <fullName evidence="1">Uncharacterized protein</fullName>
    </submittedName>
</protein>
<dbReference type="Proteomes" id="UP000192708">
    <property type="component" value="Unassembled WGS sequence"/>
</dbReference>
<dbReference type="AlphaFoldDB" id="A0A1W1Y1V7"/>
<evidence type="ECO:0000313" key="2">
    <source>
        <dbReference type="Proteomes" id="UP000192708"/>
    </source>
</evidence>
<dbReference type="EMBL" id="FWXJ01000001">
    <property type="protein sequence ID" value="SMC30114.1"/>
    <property type="molecule type" value="Genomic_DNA"/>
</dbReference>
<dbReference type="RefSeq" id="WP_084281847.1">
    <property type="nucleotide sequence ID" value="NZ_FWXJ01000001.1"/>
</dbReference>
<sequence length="210" mass="23358">MNLLELMLSVSLLSIVVSGLTHAVPILQKSFFAERTLREEIAQVEQVIQILTRSIQQAGYENTLKVHGGGKSQRHAMKAIQVFKQAVLTTEKAPKFSAPQSYLAGRRQTDALLIQHETDGHFDCVGRKITEKRTSEGLSRIGFFIQFRGKKSASVGTLMCQSLTNKGQPQNDAILTGVQDFLVDLEDGLVTIQFIMDSNRHYQISIALQN</sequence>
<proteinExistence type="predicted"/>
<reference evidence="1 2" key="1">
    <citation type="submission" date="2017-04" db="EMBL/GenBank/DDBJ databases">
        <authorList>
            <person name="Afonso C.L."/>
            <person name="Miller P.J."/>
            <person name="Scott M.A."/>
            <person name="Spackman E."/>
            <person name="Goraichik I."/>
            <person name="Dimitrov K.M."/>
            <person name="Suarez D.L."/>
            <person name="Swayne D.E."/>
        </authorList>
    </citation>
    <scope>NUCLEOTIDE SEQUENCE [LARGE SCALE GENOMIC DNA]</scope>
    <source>
        <strain evidence="1 2">VK13</strain>
    </source>
</reference>
<dbReference type="STRING" id="1938817.SAMN06296008_10145"/>
<evidence type="ECO:0000313" key="1">
    <source>
        <dbReference type="EMBL" id="SMC30114.1"/>
    </source>
</evidence>
<organism evidence="1 2">
    <name type="scientific">Polynucleobacter kasalickyi</name>
    <dbReference type="NCBI Taxonomy" id="1938817"/>
    <lineage>
        <taxon>Bacteria</taxon>
        <taxon>Pseudomonadati</taxon>
        <taxon>Pseudomonadota</taxon>
        <taxon>Betaproteobacteria</taxon>
        <taxon>Burkholderiales</taxon>
        <taxon>Burkholderiaceae</taxon>
        <taxon>Polynucleobacter</taxon>
    </lineage>
</organism>
<accession>A0A1W1Y1V7</accession>
<gene>
    <name evidence="1" type="ORF">SAMN06296008_10145</name>
</gene>